<keyword evidence="3 7" id="KW-0489">Methyltransferase</keyword>
<dbReference type="InterPro" id="IPR012327">
    <property type="entry name" value="MeTrfase_D12"/>
</dbReference>
<dbReference type="STRING" id="1434123.MSVAZ_2452"/>
<dbReference type="KEGG" id="mvc:MSVAZ_2452"/>
<dbReference type="AlphaFoldDB" id="A0A0E3LHR3"/>
<dbReference type="HOGENOM" id="CLU_063430_6_0_2"/>
<accession>A0A0E3LHR3</accession>
<keyword evidence="8" id="KW-1185">Reference proteome</keyword>
<dbReference type="PRINTS" id="PR00505">
    <property type="entry name" value="D12N6MTFRASE"/>
</dbReference>
<dbReference type="Pfam" id="PF02086">
    <property type="entry name" value="MethyltransfD12"/>
    <property type="match status" value="1"/>
</dbReference>
<dbReference type="PANTHER" id="PTHR30481">
    <property type="entry name" value="DNA ADENINE METHYLASE"/>
    <property type="match status" value="1"/>
</dbReference>
<proteinExistence type="inferred from homology"/>
<dbReference type="GO" id="GO:0006298">
    <property type="term" value="P:mismatch repair"/>
    <property type="evidence" value="ECO:0007669"/>
    <property type="project" value="TreeGrafter"/>
</dbReference>
<dbReference type="PANTHER" id="PTHR30481:SF2">
    <property type="entry name" value="SITE-SPECIFIC DNA-METHYLTRANSFERASE (ADENINE-SPECIFIC)"/>
    <property type="match status" value="1"/>
</dbReference>
<evidence type="ECO:0000256" key="6">
    <source>
        <dbReference type="ARBA" id="ARBA00047942"/>
    </source>
</evidence>
<dbReference type="REBASE" id="109321">
    <property type="entry name" value="M.Mva761ORF2452P"/>
</dbReference>
<dbReference type="Proteomes" id="UP000033096">
    <property type="component" value="Chromosome"/>
</dbReference>
<dbReference type="PIRSF" id="PIRSF000398">
    <property type="entry name" value="M_m6A_EcoRV"/>
    <property type="match status" value="1"/>
</dbReference>
<reference evidence="7 8" key="1">
    <citation type="submission" date="2014-07" db="EMBL/GenBank/DDBJ databases">
        <title>Methanogenic archaea and the global carbon cycle.</title>
        <authorList>
            <person name="Henriksen J.R."/>
            <person name="Luke J."/>
            <person name="Reinhart S."/>
            <person name="Benedict M.N."/>
            <person name="Youngblut N.D."/>
            <person name="Metcalf M.E."/>
            <person name="Whitaker R.J."/>
            <person name="Metcalf W.W."/>
        </authorList>
    </citation>
    <scope>NUCLEOTIDE SEQUENCE [LARGE SCALE GENOMIC DNA]</scope>
    <source>
        <strain evidence="7 8">Z-761</strain>
    </source>
</reference>
<dbReference type="Gene3D" id="3.40.50.150">
    <property type="entry name" value="Vaccinia Virus protein VP39"/>
    <property type="match status" value="1"/>
</dbReference>
<evidence type="ECO:0000256" key="2">
    <source>
        <dbReference type="ARBA" id="ARBA00011900"/>
    </source>
</evidence>
<evidence type="ECO:0000256" key="3">
    <source>
        <dbReference type="ARBA" id="ARBA00022603"/>
    </source>
</evidence>
<dbReference type="GO" id="GO:0009007">
    <property type="term" value="F:site-specific DNA-methyltransferase (adenine-specific) activity"/>
    <property type="evidence" value="ECO:0007669"/>
    <property type="project" value="UniProtKB-EC"/>
</dbReference>
<evidence type="ECO:0000313" key="7">
    <source>
        <dbReference type="EMBL" id="AKB44721.1"/>
    </source>
</evidence>
<sequence length="297" mass="34431">MSMRSRVSSVLRYPGGKSKALKTILDFVPPHFKNFREPFVGGGSVFIAIKQKMPDCTNFSINDINSDLYYFWKFLQEDGEIFKDAVISMKNQFNSGKDLFKYYRNKTCEWSEFERAIRFFILNRITFSGLIDSGGYSQESYDKRFTSSMIDKLVPLSNLLNGVKITNNDYTYLLNKPGDNVFIFLDPPYLTSKNSKLYGINGNLHTSFDHQKFAEDVKKCKHKWLLTCDDSPEIRDLFSFAHITPWNLAYGMTNVKKEKLKRGSELLITNYDVSEKNRTNTLEKFDLKELESSTVII</sequence>
<comment type="catalytic activity">
    <reaction evidence="6">
        <text>a 2'-deoxyadenosine in DNA + S-adenosyl-L-methionine = an N(6)-methyl-2'-deoxyadenosine in DNA + S-adenosyl-L-homocysteine + H(+)</text>
        <dbReference type="Rhea" id="RHEA:15197"/>
        <dbReference type="Rhea" id="RHEA-COMP:12418"/>
        <dbReference type="Rhea" id="RHEA-COMP:12419"/>
        <dbReference type="ChEBI" id="CHEBI:15378"/>
        <dbReference type="ChEBI" id="CHEBI:57856"/>
        <dbReference type="ChEBI" id="CHEBI:59789"/>
        <dbReference type="ChEBI" id="CHEBI:90615"/>
        <dbReference type="ChEBI" id="CHEBI:90616"/>
        <dbReference type="EC" id="2.1.1.72"/>
    </reaction>
</comment>
<dbReference type="GO" id="GO:0043565">
    <property type="term" value="F:sequence-specific DNA binding"/>
    <property type="evidence" value="ECO:0007669"/>
    <property type="project" value="TreeGrafter"/>
</dbReference>
<dbReference type="SUPFAM" id="SSF53335">
    <property type="entry name" value="S-adenosyl-L-methionine-dependent methyltransferases"/>
    <property type="match status" value="1"/>
</dbReference>
<comment type="similarity">
    <text evidence="1">Belongs to the N(4)/N(6)-methyltransferase family.</text>
</comment>
<dbReference type="Gene3D" id="1.10.1020.10">
    <property type="entry name" value="Adenine-specific Methyltransferase, Domain 2"/>
    <property type="match status" value="1"/>
</dbReference>
<evidence type="ECO:0000256" key="4">
    <source>
        <dbReference type="ARBA" id="ARBA00022679"/>
    </source>
</evidence>
<dbReference type="EMBL" id="CP009520">
    <property type="protein sequence ID" value="AKB44721.1"/>
    <property type="molecule type" value="Genomic_DNA"/>
</dbReference>
<name>A0A0E3LHR3_9EURY</name>
<keyword evidence="4 7" id="KW-0808">Transferase</keyword>
<protein>
    <recommendedName>
        <fullName evidence="2">site-specific DNA-methyltransferase (adenine-specific)</fullName>
        <ecNumber evidence="2">2.1.1.72</ecNumber>
    </recommendedName>
</protein>
<dbReference type="InterPro" id="IPR029063">
    <property type="entry name" value="SAM-dependent_MTases_sf"/>
</dbReference>
<gene>
    <name evidence="7" type="ORF">MSVAZ_2452</name>
</gene>
<dbReference type="GO" id="GO:0032259">
    <property type="term" value="P:methylation"/>
    <property type="evidence" value="ECO:0007669"/>
    <property type="project" value="UniProtKB-KW"/>
</dbReference>
<dbReference type="InterPro" id="IPR023095">
    <property type="entry name" value="Ade_MeTrfase_dom_2"/>
</dbReference>
<keyword evidence="5" id="KW-0949">S-adenosyl-L-methionine</keyword>
<dbReference type="GO" id="GO:1904047">
    <property type="term" value="F:S-adenosyl-L-methionine binding"/>
    <property type="evidence" value="ECO:0007669"/>
    <property type="project" value="TreeGrafter"/>
</dbReference>
<organism evidence="7 8">
    <name type="scientific">Methanosarcina vacuolata Z-761</name>
    <dbReference type="NCBI Taxonomy" id="1434123"/>
    <lineage>
        <taxon>Archaea</taxon>
        <taxon>Methanobacteriati</taxon>
        <taxon>Methanobacteriota</taxon>
        <taxon>Stenosarchaea group</taxon>
        <taxon>Methanomicrobia</taxon>
        <taxon>Methanosarcinales</taxon>
        <taxon>Methanosarcinaceae</taxon>
        <taxon>Methanosarcina</taxon>
    </lineage>
</organism>
<evidence type="ECO:0000256" key="5">
    <source>
        <dbReference type="ARBA" id="ARBA00022691"/>
    </source>
</evidence>
<dbReference type="GO" id="GO:0009307">
    <property type="term" value="P:DNA restriction-modification system"/>
    <property type="evidence" value="ECO:0007669"/>
    <property type="project" value="InterPro"/>
</dbReference>
<dbReference type="PATRIC" id="fig|1434123.4.peg.2999"/>
<dbReference type="InterPro" id="IPR012263">
    <property type="entry name" value="M_m6A_EcoRV"/>
</dbReference>
<evidence type="ECO:0000313" key="8">
    <source>
        <dbReference type="Proteomes" id="UP000033096"/>
    </source>
</evidence>
<dbReference type="EC" id="2.1.1.72" evidence="2"/>
<evidence type="ECO:0000256" key="1">
    <source>
        <dbReference type="ARBA" id="ARBA00006594"/>
    </source>
</evidence>